<keyword evidence="1" id="KW-0472">Membrane</keyword>
<evidence type="ECO:0000313" key="2">
    <source>
        <dbReference type="EMBL" id="KGJ53576.1"/>
    </source>
</evidence>
<dbReference type="EMBL" id="JQIF01000039">
    <property type="protein sequence ID" value="KGJ53576.1"/>
    <property type="molecule type" value="Genomic_DNA"/>
</dbReference>
<keyword evidence="1" id="KW-1133">Transmembrane helix</keyword>
<name>A0A099I7N1_CLOIN</name>
<evidence type="ECO:0000313" key="3">
    <source>
        <dbReference type="Proteomes" id="UP000030008"/>
    </source>
</evidence>
<accession>A0A099I7N1</accession>
<sequence length="125" mass="14266">MKSVIKYSILLICFSVSILLVMDINSISQRKSEMEDAAEISMRNSLKAVGIHKMYAVDESGMEAELLREFASNINSDTDYTLRIMDISRDGLLDVELTADFVHMNGVRDQRRLRKTMIIEAYDLP</sequence>
<comment type="caution">
    <text evidence="2">The sequence shown here is derived from an EMBL/GenBank/DDBJ whole genome shotgun (WGS) entry which is preliminary data.</text>
</comment>
<dbReference type="AlphaFoldDB" id="A0A099I7N1"/>
<gene>
    <name evidence="2" type="ORF">CIAN88_09200</name>
</gene>
<evidence type="ECO:0000256" key="1">
    <source>
        <dbReference type="SAM" id="Phobius"/>
    </source>
</evidence>
<reference evidence="2 3" key="1">
    <citation type="submission" date="2014-08" db="EMBL/GenBank/DDBJ databases">
        <title>Clostridium innocuum, an unnegligible vancomycin-resistant pathogen causing extra-intestinal infections.</title>
        <authorList>
            <person name="Feng Y."/>
            <person name="Chiu C.-H."/>
        </authorList>
    </citation>
    <scope>NUCLEOTIDE SEQUENCE [LARGE SCALE GENOMIC DNA]</scope>
    <source>
        <strain evidence="2 3">AN88</strain>
    </source>
</reference>
<keyword evidence="1" id="KW-0812">Transmembrane</keyword>
<proteinExistence type="predicted"/>
<protein>
    <submittedName>
        <fullName evidence="2">Uncharacterized protein</fullName>
    </submittedName>
</protein>
<dbReference type="RefSeq" id="WP_044905115.1">
    <property type="nucleotide sequence ID" value="NZ_CP022722.1"/>
</dbReference>
<organism evidence="2 3">
    <name type="scientific">Clostridium innocuum</name>
    <dbReference type="NCBI Taxonomy" id="1522"/>
    <lineage>
        <taxon>Bacteria</taxon>
        <taxon>Bacillati</taxon>
        <taxon>Bacillota</taxon>
        <taxon>Clostridia</taxon>
        <taxon>Eubacteriales</taxon>
        <taxon>Clostridiaceae</taxon>
        <taxon>Clostridium</taxon>
    </lineage>
</organism>
<feature type="transmembrane region" description="Helical" evidence="1">
    <location>
        <begin position="6"/>
        <end position="24"/>
    </location>
</feature>
<dbReference type="Proteomes" id="UP000030008">
    <property type="component" value="Unassembled WGS sequence"/>
</dbReference>